<reference evidence="1 2" key="1">
    <citation type="submission" date="2018-07" db="EMBL/GenBank/DDBJ databases">
        <title>Genomic Encyclopedia of Type Strains, Phase III (KMG-III): the genomes of soil and plant-associated and newly described type strains.</title>
        <authorList>
            <person name="Whitman W."/>
        </authorList>
    </citation>
    <scope>NUCLEOTIDE SEQUENCE [LARGE SCALE GENOMIC DNA]</scope>
    <source>
        <strain evidence="1 2">CECT 8488</strain>
    </source>
</reference>
<evidence type="ECO:0000313" key="2">
    <source>
        <dbReference type="Proteomes" id="UP000256845"/>
    </source>
</evidence>
<dbReference type="AlphaFoldDB" id="A0A3D9HU05"/>
<sequence>MDLGPIVRYQPRIISDLGLWKEQAVTFKLYALLADGRSVSEDMRKSAKKIVTDDVLPRIREMGDSNDLGFIIIHPGETGLSISAHWWVQGSVLCQHNHRHAYGADEPMDTVTRPVIACVWELNIIGAEQICWQQTMMNGRPAPTAYLDFRHIPQA</sequence>
<dbReference type="EMBL" id="QRDW01000002">
    <property type="protein sequence ID" value="RED52356.1"/>
    <property type="molecule type" value="Genomic_DNA"/>
</dbReference>
<name>A0A3D9HU05_9PROT</name>
<proteinExistence type="predicted"/>
<keyword evidence="2" id="KW-1185">Reference proteome</keyword>
<evidence type="ECO:0000313" key="1">
    <source>
        <dbReference type="EMBL" id="RED52356.1"/>
    </source>
</evidence>
<dbReference type="RefSeq" id="WP_218044614.1">
    <property type="nucleotide sequence ID" value="NZ_QRDW01000002.1"/>
</dbReference>
<gene>
    <name evidence="1" type="ORF">DFP90_102377</name>
</gene>
<protein>
    <submittedName>
        <fullName evidence="1">Uncharacterized protein</fullName>
    </submittedName>
</protein>
<comment type="caution">
    <text evidence="1">The sequence shown here is derived from an EMBL/GenBank/DDBJ whole genome shotgun (WGS) entry which is preliminary data.</text>
</comment>
<organism evidence="1 2">
    <name type="scientific">Aestuariispira insulae</name>
    <dbReference type="NCBI Taxonomy" id="1461337"/>
    <lineage>
        <taxon>Bacteria</taxon>
        <taxon>Pseudomonadati</taxon>
        <taxon>Pseudomonadota</taxon>
        <taxon>Alphaproteobacteria</taxon>
        <taxon>Rhodospirillales</taxon>
        <taxon>Kiloniellaceae</taxon>
        <taxon>Aestuariispira</taxon>
    </lineage>
</organism>
<accession>A0A3D9HU05</accession>
<dbReference type="Proteomes" id="UP000256845">
    <property type="component" value="Unassembled WGS sequence"/>
</dbReference>